<keyword evidence="2" id="KW-1185">Reference proteome</keyword>
<dbReference type="Proteomes" id="UP000001631">
    <property type="component" value="Unassembled WGS sequence"/>
</dbReference>
<dbReference type="HOGENOM" id="CLU_2235801_0_0_1"/>
<dbReference type="GeneID" id="69037134"/>
<reference evidence="1" key="1">
    <citation type="submission" date="2009-02" db="EMBL/GenBank/DDBJ databases">
        <title>The Genome Sequence of Ajellomyces capsulatus strain G186AR.</title>
        <authorList>
            <consortium name="The Broad Institute Genome Sequencing Platform"/>
            <person name="Champion M."/>
            <person name="Cuomo C."/>
            <person name="Ma L.-J."/>
            <person name="Henn M.R."/>
            <person name="Sil A."/>
            <person name="Goldman B."/>
            <person name="Young S.K."/>
            <person name="Kodira C.D."/>
            <person name="Zeng Q."/>
            <person name="Koehrsen M."/>
            <person name="Alvarado L."/>
            <person name="Berlin A."/>
            <person name="Borenstein D."/>
            <person name="Chen Z."/>
            <person name="Engels R."/>
            <person name="Freedman E."/>
            <person name="Gellesch M."/>
            <person name="Goldberg J."/>
            <person name="Griggs A."/>
            <person name="Gujja S."/>
            <person name="Heiman D."/>
            <person name="Hepburn T."/>
            <person name="Howarth C."/>
            <person name="Jen D."/>
            <person name="Larson L."/>
            <person name="Lewis B."/>
            <person name="Mehta T."/>
            <person name="Park D."/>
            <person name="Pearson M."/>
            <person name="Roberts A."/>
            <person name="Saif S."/>
            <person name="Shea T."/>
            <person name="Shenoy N."/>
            <person name="Sisk P."/>
            <person name="Stolte C."/>
            <person name="Sykes S."/>
            <person name="Walk T."/>
            <person name="White J."/>
            <person name="Yandava C."/>
            <person name="Klein B."/>
            <person name="McEwen J.G."/>
            <person name="Puccia R."/>
            <person name="Goldman G.H."/>
            <person name="Felipe M.S."/>
            <person name="Nino-Vega G."/>
            <person name="San-Blas G."/>
            <person name="Taylor J."/>
            <person name="Mendoza L."/>
            <person name="Galagan J."/>
            <person name="Nusbaum C."/>
            <person name="Birren B."/>
        </authorList>
    </citation>
    <scope>NUCLEOTIDE SEQUENCE</scope>
    <source>
        <strain evidence="1">G186AR</strain>
    </source>
</reference>
<dbReference type="InParanoid" id="C0NMZ1"/>
<dbReference type="AlphaFoldDB" id="C0NMZ1"/>
<proteinExistence type="predicted"/>
<name>C0NMZ1_AJECG</name>
<accession>C0NMZ1</accession>
<dbReference type="EMBL" id="GG663367">
    <property type="protein sequence ID" value="EEH07239.1"/>
    <property type="molecule type" value="Genomic_DNA"/>
</dbReference>
<organism evidence="1 2">
    <name type="scientific">Ajellomyces capsulatus (strain G186AR / H82 / ATCC MYA-2454 / RMSCC 2432)</name>
    <name type="common">Darling's disease fungus</name>
    <name type="synonym">Histoplasma capsulatum</name>
    <dbReference type="NCBI Taxonomy" id="447093"/>
    <lineage>
        <taxon>Eukaryota</taxon>
        <taxon>Fungi</taxon>
        <taxon>Dikarya</taxon>
        <taxon>Ascomycota</taxon>
        <taxon>Pezizomycotina</taxon>
        <taxon>Eurotiomycetes</taxon>
        <taxon>Eurotiomycetidae</taxon>
        <taxon>Onygenales</taxon>
        <taxon>Ajellomycetaceae</taxon>
        <taxon>Histoplasma</taxon>
    </lineage>
</organism>
<protein>
    <submittedName>
        <fullName evidence="1">Uncharacterized protein</fullName>
    </submittedName>
</protein>
<gene>
    <name evidence="1" type="ORF">HCBG_04118</name>
</gene>
<sequence>MVACLSIQSKLSQEGRTRIMEGSWKHNGQGVANNSQLKTSSKRLNCTTGVLTTATGWNLTQFRSGGCTFETNLAGLAFEGERWKHANKELSAIGAGKGLIGRILN</sequence>
<dbReference type="RefSeq" id="XP_045287720.1">
    <property type="nucleotide sequence ID" value="XM_045431167.1"/>
</dbReference>
<evidence type="ECO:0000313" key="2">
    <source>
        <dbReference type="Proteomes" id="UP000001631"/>
    </source>
</evidence>
<evidence type="ECO:0000313" key="1">
    <source>
        <dbReference type="EMBL" id="EEH07239.1"/>
    </source>
</evidence>